<dbReference type="Proteomes" id="UP000054282">
    <property type="component" value="Unassembled WGS sequence"/>
</dbReference>
<accession>A0A0L7M9L6</accession>
<gene>
    <name evidence="1" type="ORF">PFDG_05092</name>
</gene>
<dbReference type="SUPFAM" id="SSF81442">
    <property type="entry name" value="Cytochrome c oxidase subunit I-like"/>
    <property type="match status" value="1"/>
</dbReference>
<dbReference type="AlphaFoldDB" id="A0A0L7M9L6"/>
<organism evidence="1 2">
    <name type="scientific">Plasmodium falciparum (isolate Dd2)</name>
    <dbReference type="NCBI Taxonomy" id="57267"/>
    <lineage>
        <taxon>Eukaryota</taxon>
        <taxon>Sar</taxon>
        <taxon>Alveolata</taxon>
        <taxon>Apicomplexa</taxon>
        <taxon>Aconoidasida</taxon>
        <taxon>Haemosporida</taxon>
        <taxon>Plasmodiidae</taxon>
        <taxon>Plasmodium</taxon>
        <taxon>Plasmodium (Laverania)</taxon>
    </lineage>
</organism>
<dbReference type="EMBL" id="GG702633">
    <property type="protein sequence ID" value="KOB89542.1"/>
    <property type="molecule type" value="Genomic_DNA"/>
</dbReference>
<reference evidence="2" key="1">
    <citation type="submission" date="2006-09" db="EMBL/GenBank/DDBJ databases">
        <title>Annotation of Plasmodium falciparum Dd2.</title>
        <authorList>
            <consortium name="The Broad Institute Genome Sequencing Platform"/>
            <person name="Volkman S.K."/>
            <person name="Neafsey D.E."/>
            <person name="Dash A.P."/>
            <person name="Chitnis C.E."/>
            <person name="Hartl D.L."/>
            <person name="Young S.K."/>
            <person name="Zeng Q."/>
            <person name="Koehrsen M."/>
            <person name="Alvarado L."/>
            <person name="Berlin A."/>
            <person name="Borenstein D."/>
            <person name="Chapman S.B."/>
            <person name="Chen Z."/>
            <person name="Engels R."/>
            <person name="Freedman E."/>
            <person name="Gellesch M."/>
            <person name="Goldberg J."/>
            <person name="Griggs A."/>
            <person name="Gujja S."/>
            <person name="Heilman E.R."/>
            <person name="Heiman D.I."/>
            <person name="Howarth C."/>
            <person name="Jen D."/>
            <person name="Larson L."/>
            <person name="Mehta T."/>
            <person name="Neiman D."/>
            <person name="Park D."/>
            <person name="Pearson M."/>
            <person name="Roberts A."/>
            <person name="Saif S."/>
            <person name="Shea T."/>
            <person name="Shenoy N."/>
            <person name="Sisk P."/>
            <person name="Stolte C."/>
            <person name="Sykes S."/>
            <person name="Walk T."/>
            <person name="White J."/>
            <person name="Yandava C."/>
            <person name="Haas B."/>
            <person name="Henn M.R."/>
            <person name="Nusbaum C."/>
            <person name="Birren B."/>
        </authorList>
    </citation>
    <scope>NUCLEOTIDE SEQUENCE [LARGE SCALE GENOMIC DNA]</scope>
</reference>
<dbReference type="InterPro" id="IPR036927">
    <property type="entry name" value="Cyt_c_oxase-like_su1_sf"/>
</dbReference>
<dbReference type="KEGG" id="pfd:PFDG_05092"/>
<dbReference type="Gene3D" id="1.20.210.10">
    <property type="entry name" value="Cytochrome c oxidase-like, subunit I domain"/>
    <property type="match status" value="1"/>
</dbReference>
<name>A0A0L7M9L6_PLAF4</name>
<evidence type="ECO:0000313" key="2">
    <source>
        <dbReference type="Proteomes" id="UP000054282"/>
    </source>
</evidence>
<protein>
    <submittedName>
        <fullName evidence="1">Uncharacterized protein</fullName>
    </submittedName>
</protein>
<proteinExistence type="predicted"/>
<sequence length="61" mass="7074">MHFLGFNVMPRRIPDYPDALNGWNMICSIGSTMTLFGLLILNNITIYCFMNFYSINLVKHT</sequence>
<evidence type="ECO:0000313" key="1">
    <source>
        <dbReference type="EMBL" id="KOB89542.1"/>
    </source>
</evidence>
<reference evidence="2" key="2">
    <citation type="submission" date="2006-09" db="EMBL/GenBank/DDBJ databases">
        <title>The genome sequence of Plasmodium falciparum Dd2.</title>
        <authorList>
            <consortium name="The Broad Institute Genome Sequencing Platform"/>
            <person name="Birren B."/>
            <person name="Lander E."/>
            <person name="Galagan J."/>
            <person name="Nusbaum C."/>
            <person name="Devon K."/>
            <person name="Henn M."/>
            <person name="Jaffe D."/>
            <person name="Butler J."/>
            <person name="Alvarez P."/>
            <person name="Gnerre S."/>
            <person name="Grabherr M."/>
            <person name="Kleber M."/>
            <person name="Mauceli E."/>
            <person name="Brockman W."/>
            <person name="MacCallum I.A."/>
            <person name="Rounsley S."/>
            <person name="Young S."/>
            <person name="LaButti K."/>
            <person name="Pushparaj V."/>
            <person name="DeCaprio D."/>
            <person name="Crawford M."/>
            <person name="Koehrsen M."/>
            <person name="Engels R."/>
            <person name="Montgomery P."/>
            <person name="Pearson M."/>
            <person name="Howarth C."/>
            <person name="Larson L."/>
            <person name="Luoma S."/>
            <person name="White J."/>
            <person name="Kodira C."/>
            <person name="Zeng Q."/>
            <person name="O'Leary S."/>
            <person name="Yandava C."/>
            <person name="Alvarado L."/>
            <person name="Wirth D."/>
            <person name="Volkman S."/>
            <person name="Hartl D."/>
        </authorList>
    </citation>
    <scope>NUCLEOTIDE SEQUENCE [LARGE SCALE GENOMIC DNA]</scope>
</reference>